<dbReference type="GO" id="GO:0005634">
    <property type="term" value="C:nucleus"/>
    <property type="evidence" value="ECO:0007669"/>
    <property type="project" value="TreeGrafter"/>
</dbReference>
<comment type="function">
    <text evidence="8">Introduces a single-strand break via transesterification at a target site in duplex DNA. Releases the supercoiling and torsional tension of DNA introduced during the DNA replication and transcription by transiently cleaving and rejoining one strand of the DNA duplex. The scissile phosphodiester is attacked by the catalytic tyrosine of the enzyme, resulting in the formation of a DNA-(5'-phosphotyrosyl)-enzyme intermediate and the expulsion of a 3'-OH DNA strand.</text>
</comment>
<dbReference type="GO" id="GO:0006281">
    <property type="term" value="P:DNA repair"/>
    <property type="evidence" value="ECO:0007669"/>
    <property type="project" value="TreeGrafter"/>
</dbReference>
<dbReference type="InterPro" id="IPR006171">
    <property type="entry name" value="TOPRIM_dom"/>
</dbReference>
<dbReference type="GO" id="GO:0003917">
    <property type="term" value="F:DNA topoisomerase type I (single strand cut, ATP-independent) activity"/>
    <property type="evidence" value="ECO:0007669"/>
    <property type="project" value="UniProtKB-EC"/>
</dbReference>
<dbReference type="Proteomes" id="UP000675881">
    <property type="component" value="Chromosome 1"/>
</dbReference>
<dbReference type="Pfam" id="PF23546">
    <property type="entry name" value="Zn_ribbon_TOP3B"/>
    <property type="match status" value="1"/>
</dbReference>
<proteinExistence type="inferred from homology"/>
<dbReference type="InterPro" id="IPR023405">
    <property type="entry name" value="Topo_IA_core_domain"/>
</dbReference>
<protein>
    <recommendedName>
        <fullName evidence="3 8">DNA topoisomerase</fullName>
        <ecNumber evidence="3 8">5.6.2.1</ecNumber>
    </recommendedName>
</protein>
<evidence type="ECO:0000256" key="8">
    <source>
        <dbReference type="RuleBase" id="RU362092"/>
    </source>
</evidence>
<dbReference type="Gene3D" id="1.10.290.10">
    <property type="entry name" value="Topoisomerase I, domain 4"/>
    <property type="match status" value="1"/>
</dbReference>
<dbReference type="InterPro" id="IPR013497">
    <property type="entry name" value="Topo_IA_cen"/>
</dbReference>
<feature type="domain" description="Topo IA-type catalytic" evidence="10">
    <location>
        <begin position="169"/>
        <end position="572"/>
    </location>
</feature>
<dbReference type="EMBL" id="HG994580">
    <property type="protein sequence ID" value="CAF2770989.1"/>
    <property type="molecule type" value="Genomic_DNA"/>
</dbReference>
<dbReference type="CDD" id="cd00186">
    <property type="entry name" value="TOP1Ac"/>
    <property type="match status" value="1"/>
</dbReference>
<dbReference type="InterPro" id="IPR034144">
    <property type="entry name" value="TOPRIM_TopoIII"/>
</dbReference>
<dbReference type="InterPro" id="IPR003601">
    <property type="entry name" value="Topo_IA_2"/>
</dbReference>
<dbReference type="OrthoDB" id="430051at2759"/>
<dbReference type="GO" id="GO:0006265">
    <property type="term" value="P:DNA topological change"/>
    <property type="evidence" value="ECO:0007669"/>
    <property type="project" value="InterPro"/>
</dbReference>
<dbReference type="InterPro" id="IPR023406">
    <property type="entry name" value="Topo_IA_AS"/>
</dbReference>
<dbReference type="InterPro" id="IPR000380">
    <property type="entry name" value="Topo_IA"/>
</dbReference>
<organism evidence="11 12">
    <name type="scientific">Lepeophtheirus salmonis</name>
    <name type="common">Salmon louse</name>
    <name type="synonym">Caligus salmonis</name>
    <dbReference type="NCBI Taxonomy" id="72036"/>
    <lineage>
        <taxon>Eukaryota</taxon>
        <taxon>Metazoa</taxon>
        <taxon>Ecdysozoa</taxon>
        <taxon>Arthropoda</taxon>
        <taxon>Crustacea</taxon>
        <taxon>Multicrustacea</taxon>
        <taxon>Hexanauplia</taxon>
        <taxon>Copepoda</taxon>
        <taxon>Siphonostomatoida</taxon>
        <taxon>Caligidae</taxon>
        <taxon>Lepeophtheirus</taxon>
    </lineage>
</organism>
<dbReference type="InterPro" id="IPR003602">
    <property type="entry name" value="Topo_IA_DNA-bd_dom"/>
</dbReference>
<accession>A0A7R8CCH4</accession>
<dbReference type="GO" id="GO:0006310">
    <property type="term" value="P:DNA recombination"/>
    <property type="evidence" value="ECO:0007669"/>
    <property type="project" value="TreeGrafter"/>
</dbReference>
<dbReference type="FunFam" id="1.10.290.10:FF:000001">
    <property type="entry name" value="DNA topoisomerase"/>
    <property type="match status" value="1"/>
</dbReference>
<evidence type="ECO:0000256" key="6">
    <source>
        <dbReference type="ARBA" id="ARBA00023235"/>
    </source>
</evidence>
<dbReference type="FunFam" id="3.40.50.140:FF:000003">
    <property type="entry name" value="DNA topoisomerase"/>
    <property type="match status" value="1"/>
</dbReference>
<dbReference type="AlphaFoldDB" id="A0A7R8CCH4"/>
<sequence length="811" mass="91908">MKTVFMVAEKPALANSISMILSDRKATSHRGSISSCQIYEWKGSFTAPNRNHSENVNFRMTSVCGHVLTTDFHSQYNNWTKFPPITLFDAPIEKKEADSKMKMLHFLSHESKGAEILVLWLDCDLEGENICFEVINAVNMRNPSIYRAKFSSITDKDIKSAMANLGYPDENASKSVDARQELDLRIGCAFTRFQTQYFQGKYGDLDATLISYGPCQTPTLGFCVNRHDQIQTFKPESYWVLQVSGGDSNVSTRIVQRKKTALVTKVSVDNSQSERPVALNTVELMKMASSSFNMSPHQAMHIAEHLYTRGYISYPRTESTHYHENFNIKGLLKQLQSMSNYGEYVKNLLEMGPNNPRKGHDAGDHPPITPTHTVSREQLDVDQWRIYDYIVRHFLGTVSYNLKMQNTNVHLKIGEEKFSFTKTKLIDRGYTEIMHWKYFPSEEEGSTNLKKDDVLDIYDIKIDSRQTDPPGYLTESDLITLMEKHGIGTDASIPVHIKNVVLRGYVTVESGRRLVPKTLGIVLVHGYQKIDPDLVHYKMRSAVERQLELIAKGKEDYLSVLKHTLEVFKAKFAYFISNIEGMDNLFEVSFSPVSESGRPYSNCGKCHRYMKLIEARPTRLYCPTCDETLALPQNVSIKLYQELKCPLDDFEILYYTAGAKGKRMKKGSGCNLCEHPSCSHGKNSNGVSNCVECHEGILVLDPSSIPKWRLGCNHCDVIVRLFDDASKVSVLENEDCASCKARLLRVEYKEERSKLPNGKTSAQGCIFCDDELKNLVEKHHAVSVKNKKTSIQSFSRWSGSNRRKGTGCSKG</sequence>
<dbReference type="PROSITE" id="PS52039">
    <property type="entry name" value="TOPO_IA_2"/>
    <property type="match status" value="1"/>
</dbReference>
<dbReference type="PROSITE" id="PS50880">
    <property type="entry name" value="TOPRIM"/>
    <property type="match status" value="1"/>
</dbReference>
<dbReference type="SMART" id="SM00437">
    <property type="entry name" value="TOP1Ac"/>
    <property type="match status" value="1"/>
</dbReference>
<evidence type="ECO:0000256" key="2">
    <source>
        <dbReference type="ARBA" id="ARBA00009446"/>
    </source>
</evidence>
<keyword evidence="5 8" id="KW-0238">DNA-binding</keyword>
<dbReference type="PANTHER" id="PTHR11390:SF20">
    <property type="entry name" value="DNA TOPOISOMERASE 3-BETA-1"/>
    <property type="match status" value="1"/>
</dbReference>
<dbReference type="SUPFAM" id="SSF48695">
    <property type="entry name" value="Multiheme cytochromes"/>
    <property type="match status" value="1"/>
</dbReference>
<comment type="similarity">
    <text evidence="2 8">Belongs to the type IA topoisomerase family.</text>
</comment>
<evidence type="ECO:0000256" key="3">
    <source>
        <dbReference type="ARBA" id="ARBA00012891"/>
    </source>
</evidence>
<dbReference type="EC" id="5.6.2.1" evidence="3 8"/>
<evidence type="ECO:0000313" key="12">
    <source>
        <dbReference type="Proteomes" id="UP000675881"/>
    </source>
</evidence>
<dbReference type="Pfam" id="PF01751">
    <property type="entry name" value="Toprim"/>
    <property type="match status" value="1"/>
</dbReference>
<dbReference type="InterPro" id="IPR013826">
    <property type="entry name" value="Topo_IA_cen_sub3"/>
</dbReference>
<dbReference type="GO" id="GO:0003677">
    <property type="term" value="F:DNA binding"/>
    <property type="evidence" value="ECO:0007669"/>
    <property type="project" value="UniProtKB-KW"/>
</dbReference>
<keyword evidence="12" id="KW-1185">Reference proteome</keyword>
<dbReference type="SMART" id="SM00493">
    <property type="entry name" value="TOPRIM"/>
    <property type="match status" value="1"/>
</dbReference>
<reference evidence="11" key="1">
    <citation type="submission" date="2021-02" db="EMBL/GenBank/DDBJ databases">
        <authorList>
            <person name="Bekaert M."/>
        </authorList>
    </citation>
    <scope>NUCLEOTIDE SEQUENCE</scope>
    <source>
        <strain evidence="11">IoA-00</strain>
    </source>
</reference>
<dbReference type="InterPro" id="IPR036280">
    <property type="entry name" value="Multihaem_cyt_sf"/>
</dbReference>
<dbReference type="SUPFAM" id="SSF56712">
    <property type="entry name" value="Prokaryotic type I DNA topoisomerase"/>
    <property type="match status" value="1"/>
</dbReference>
<dbReference type="InterPro" id="IPR013824">
    <property type="entry name" value="Topo_IA_cen_sub1"/>
</dbReference>
<gene>
    <name evidence="11" type="ORF">LSAA_1259</name>
</gene>
<dbReference type="SMART" id="SM00436">
    <property type="entry name" value="TOP1Bc"/>
    <property type="match status" value="1"/>
</dbReference>
<dbReference type="PRINTS" id="PR00417">
    <property type="entry name" value="PRTPISMRASEI"/>
</dbReference>
<evidence type="ECO:0000259" key="9">
    <source>
        <dbReference type="PROSITE" id="PS50880"/>
    </source>
</evidence>
<dbReference type="Gene3D" id="2.70.20.10">
    <property type="entry name" value="Topoisomerase I, domain 3"/>
    <property type="match status" value="1"/>
</dbReference>
<evidence type="ECO:0000256" key="5">
    <source>
        <dbReference type="ARBA" id="ARBA00023125"/>
    </source>
</evidence>
<dbReference type="Gene3D" id="1.10.460.10">
    <property type="entry name" value="Topoisomerase I, domain 2"/>
    <property type="match status" value="1"/>
</dbReference>
<name>A0A7R8CCH4_LEPSM</name>
<feature type="domain" description="Toprim" evidence="9">
    <location>
        <begin position="3"/>
        <end position="153"/>
    </location>
</feature>
<comment type="function">
    <text evidence="7">Releases the supercoiling and torsional tension of DNA introduced during the DNA replication and transcription by transiently cleaving and rejoining one strand of the DNA duplex. Introduces a single-strand break via transesterification at a target site in duplex DNA. The scissile phosphodiester is attacked by the catalytic tyrosine of the enzyme, resulting in the formation of a DNA-(5'-phosphotyrosyl)-enzyme intermediate and the expulsion of a 3'-OH DNA strand. The free DNA strand than undergoes passage around the unbroken strand thus removing DNA supercoils. Finally, in the religation step, the DNA 3'-OH attacks the covalent intermediate to expel the active-site tyrosine and restore the DNA phosphodiester backbone. Weakly relaxes negative supercoils and displays a distinct preference for binding single-stranded DNA.</text>
</comment>
<dbReference type="Pfam" id="PF01131">
    <property type="entry name" value="Topoisom_bac"/>
    <property type="match status" value="1"/>
</dbReference>
<keyword evidence="6 8" id="KW-0413">Isomerase</keyword>
<dbReference type="InterPro" id="IPR056452">
    <property type="entry name" value="Zn_ribbon_TOP3B"/>
</dbReference>
<dbReference type="PROSITE" id="PS00396">
    <property type="entry name" value="TOPO_IA_1"/>
    <property type="match status" value="1"/>
</dbReference>
<dbReference type="PANTHER" id="PTHR11390">
    <property type="entry name" value="PROKARYOTIC DNA TOPOISOMERASE"/>
    <property type="match status" value="1"/>
</dbReference>
<evidence type="ECO:0000259" key="10">
    <source>
        <dbReference type="PROSITE" id="PS52039"/>
    </source>
</evidence>
<evidence type="ECO:0000313" key="11">
    <source>
        <dbReference type="EMBL" id="CAF2770989.1"/>
    </source>
</evidence>
<dbReference type="InterPro" id="IPR013825">
    <property type="entry name" value="Topo_IA_cen_sub2"/>
</dbReference>
<dbReference type="Gene3D" id="3.40.50.140">
    <property type="match status" value="1"/>
</dbReference>
<keyword evidence="4 8" id="KW-0799">Topoisomerase</keyword>
<comment type="catalytic activity">
    <reaction evidence="1 8">
        <text>ATP-independent breakage of single-stranded DNA, followed by passage and rejoining.</text>
        <dbReference type="EC" id="5.6.2.1"/>
    </reaction>
</comment>
<evidence type="ECO:0000256" key="1">
    <source>
        <dbReference type="ARBA" id="ARBA00000213"/>
    </source>
</evidence>
<evidence type="ECO:0000256" key="7">
    <source>
        <dbReference type="ARBA" id="ARBA00056363"/>
    </source>
</evidence>
<evidence type="ECO:0000256" key="4">
    <source>
        <dbReference type="ARBA" id="ARBA00023029"/>
    </source>
</evidence>
<dbReference type="CDD" id="cd03362">
    <property type="entry name" value="TOPRIM_TopoIA_TopoIII"/>
    <property type="match status" value="1"/>
</dbReference>